<dbReference type="GO" id="GO:0006260">
    <property type="term" value="P:DNA replication"/>
    <property type="evidence" value="ECO:0007669"/>
    <property type="project" value="UniProtKB-UniRule"/>
</dbReference>
<dbReference type="Proteomes" id="UP000320913">
    <property type="component" value="Unassembled WGS sequence"/>
</dbReference>
<feature type="region of interest" description="Disordered" evidence="14">
    <location>
        <begin position="1"/>
        <end position="37"/>
    </location>
</feature>
<feature type="region of interest" description="Disordered" evidence="14">
    <location>
        <begin position="112"/>
        <end position="131"/>
    </location>
</feature>
<dbReference type="EC" id="3.4.21.88" evidence="12"/>
<dbReference type="InterPro" id="IPR050077">
    <property type="entry name" value="LexA_repressor"/>
</dbReference>
<dbReference type="InterPro" id="IPR036388">
    <property type="entry name" value="WH-like_DNA-bd_sf"/>
</dbReference>
<feature type="compositionally biased region" description="Low complexity" evidence="14">
    <location>
        <begin position="1"/>
        <end position="13"/>
    </location>
</feature>
<evidence type="ECO:0000256" key="1">
    <source>
        <dbReference type="ARBA" id="ARBA00007484"/>
    </source>
</evidence>
<dbReference type="InterPro" id="IPR036286">
    <property type="entry name" value="LexA/Signal_pep-like_sf"/>
</dbReference>
<comment type="function">
    <text evidence="12">Represses a number of genes involved in the response to DNA damage (SOS response), including recA and lexA. In the presence of single-stranded DNA, RecA interacts with LexA causing an autocatalytic cleavage which disrupts the DNA-binding part of LexA, leading to derepression of the SOS regulon and eventually DNA repair.</text>
</comment>
<accession>A0A538T7Z8</accession>
<gene>
    <name evidence="12 17" type="primary">lexA</name>
    <name evidence="17" type="ORF">E6K75_03715</name>
</gene>
<evidence type="ECO:0000256" key="4">
    <source>
        <dbReference type="ARBA" id="ARBA00022763"/>
    </source>
</evidence>
<dbReference type="PANTHER" id="PTHR33516">
    <property type="entry name" value="LEXA REPRESSOR"/>
    <property type="match status" value="1"/>
</dbReference>
<keyword evidence="5 12" id="KW-0378">Hydrolase</keyword>
<keyword evidence="10 12" id="KW-0234">DNA repair</keyword>
<evidence type="ECO:0000256" key="8">
    <source>
        <dbReference type="ARBA" id="ARBA00023125"/>
    </source>
</evidence>
<feature type="site" description="Cleavage; by autolysis" evidence="12">
    <location>
        <begin position="145"/>
        <end position="146"/>
    </location>
</feature>
<dbReference type="InterPro" id="IPR006197">
    <property type="entry name" value="Peptidase_S24_LexA"/>
</dbReference>
<keyword evidence="3 12" id="KW-0235">DNA replication</keyword>
<dbReference type="GO" id="GO:0004252">
    <property type="term" value="F:serine-type endopeptidase activity"/>
    <property type="evidence" value="ECO:0007669"/>
    <property type="project" value="UniProtKB-UniRule"/>
</dbReference>
<dbReference type="HAMAP" id="MF_00015">
    <property type="entry name" value="LexA"/>
    <property type="match status" value="1"/>
</dbReference>
<evidence type="ECO:0000256" key="2">
    <source>
        <dbReference type="ARBA" id="ARBA00022491"/>
    </source>
</evidence>
<dbReference type="GO" id="GO:0045892">
    <property type="term" value="P:negative regulation of DNA-templated transcription"/>
    <property type="evidence" value="ECO:0007669"/>
    <property type="project" value="UniProtKB-UniRule"/>
</dbReference>
<comment type="subunit">
    <text evidence="12">Homodimer.</text>
</comment>
<dbReference type="InterPro" id="IPR015927">
    <property type="entry name" value="Peptidase_S24_S26A/B/C"/>
</dbReference>
<dbReference type="CDD" id="cd06529">
    <property type="entry name" value="S24_LexA-like"/>
    <property type="match status" value="1"/>
</dbReference>
<keyword evidence="9 12" id="KW-0804">Transcription</keyword>
<dbReference type="PRINTS" id="PR00726">
    <property type="entry name" value="LEXASERPTASE"/>
</dbReference>
<keyword evidence="4 12" id="KW-0227">DNA damage</keyword>
<dbReference type="GO" id="GO:0006281">
    <property type="term" value="P:DNA repair"/>
    <property type="evidence" value="ECO:0007669"/>
    <property type="project" value="UniProtKB-UniRule"/>
</dbReference>
<comment type="catalytic activity">
    <reaction evidence="12">
        <text>Hydrolysis of Ala-|-Gly bond in repressor LexA.</text>
        <dbReference type="EC" id="3.4.21.88"/>
    </reaction>
</comment>
<dbReference type="InterPro" id="IPR006199">
    <property type="entry name" value="LexA_DNA-bd_dom"/>
</dbReference>
<dbReference type="AlphaFoldDB" id="A0A538T7Z8"/>
<feature type="active site" description="For autocatalytic cleavage activity" evidence="12">
    <location>
        <position position="216"/>
    </location>
</feature>
<organism evidence="17 18">
    <name type="scientific">Eiseniibacteriota bacterium</name>
    <dbReference type="NCBI Taxonomy" id="2212470"/>
    <lineage>
        <taxon>Bacteria</taxon>
        <taxon>Candidatus Eiseniibacteriota</taxon>
    </lineage>
</organism>
<dbReference type="InterPro" id="IPR039418">
    <property type="entry name" value="LexA-like"/>
</dbReference>
<evidence type="ECO:0000256" key="12">
    <source>
        <dbReference type="HAMAP-Rule" id="MF_00015"/>
    </source>
</evidence>
<reference evidence="17 18" key="1">
    <citation type="journal article" date="2019" name="Nat. Microbiol.">
        <title>Mediterranean grassland soil C-N compound turnover is dependent on rainfall and depth, and is mediated by genomically divergent microorganisms.</title>
        <authorList>
            <person name="Diamond S."/>
            <person name="Andeer P.F."/>
            <person name="Li Z."/>
            <person name="Crits-Christoph A."/>
            <person name="Burstein D."/>
            <person name="Anantharaman K."/>
            <person name="Lane K.R."/>
            <person name="Thomas B.C."/>
            <person name="Pan C."/>
            <person name="Northen T.R."/>
            <person name="Banfield J.F."/>
        </authorList>
    </citation>
    <scope>NUCLEOTIDE SEQUENCE [LARGE SCALE GENOMIC DNA]</scope>
    <source>
        <strain evidence="17">WS_5</strain>
    </source>
</reference>
<dbReference type="GO" id="GO:0009432">
    <property type="term" value="P:SOS response"/>
    <property type="evidence" value="ECO:0007669"/>
    <property type="project" value="UniProtKB-UniRule"/>
</dbReference>
<feature type="active site" description="For autocatalytic cleavage activity" evidence="12">
    <location>
        <position position="179"/>
    </location>
</feature>
<dbReference type="Gene3D" id="2.10.109.10">
    <property type="entry name" value="Umud Fragment, subunit A"/>
    <property type="match status" value="1"/>
</dbReference>
<proteinExistence type="inferred from homology"/>
<feature type="domain" description="Peptidase S24/S26A/S26B/S26C" evidence="15">
    <location>
        <begin position="138"/>
        <end position="250"/>
    </location>
</feature>
<evidence type="ECO:0000259" key="15">
    <source>
        <dbReference type="Pfam" id="PF00717"/>
    </source>
</evidence>
<dbReference type="InterPro" id="IPR006200">
    <property type="entry name" value="LexA"/>
</dbReference>
<evidence type="ECO:0000256" key="11">
    <source>
        <dbReference type="ARBA" id="ARBA00023236"/>
    </source>
</evidence>
<evidence type="ECO:0000256" key="10">
    <source>
        <dbReference type="ARBA" id="ARBA00023204"/>
    </source>
</evidence>
<name>A0A538T7Z8_UNCEI</name>
<comment type="similarity">
    <text evidence="1 12 13">Belongs to the peptidase S24 family.</text>
</comment>
<comment type="caution">
    <text evidence="17">The sequence shown here is derived from an EMBL/GenBank/DDBJ whole genome shotgun (WGS) entry which is preliminary data.</text>
</comment>
<evidence type="ECO:0000256" key="6">
    <source>
        <dbReference type="ARBA" id="ARBA00022813"/>
    </source>
</evidence>
<dbReference type="NCBIfam" id="TIGR00498">
    <property type="entry name" value="lexA"/>
    <property type="match status" value="1"/>
</dbReference>
<dbReference type="EMBL" id="VBOV01000092">
    <property type="protein sequence ID" value="TMQ59770.1"/>
    <property type="molecule type" value="Genomic_DNA"/>
</dbReference>
<keyword evidence="11 12" id="KW-0742">SOS response</keyword>
<dbReference type="PANTHER" id="PTHR33516:SF2">
    <property type="entry name" value="LEXA REPRESSOR-RELATED"/>
    <property type="match status" value="1"/>
</dbReference>
<dbReference type="SUPFAM" id="SSF51306">
    <property type="entry name" value="LexA/Signal peptidase"/>
    <property type="match status" value="1"/>
</dbReference>
<evidence type="ECO:0000256" key="7">
    <source>
        <dbReference type="ARBA" id="ARBA00023015"/>
    </source>
</evidence>
<evidence type="ECO:0000256" key="9">
    <source>
        <dbReference type="ARBA" id="ARBA00023163"/>
    </source>
</evidence>
<dbReference type="InterPro" id="IPR036390">
    <property type="entry name" value="WH_DNA-bd_sf"/>
</dbReference>
<dbReference type="Pfam" id="PF00717">
    <property type="entry name" value="Peptidase_S24"/>
    <property type="match status" value="1"/>
</dbReference>
<evidence type="ECO:0000313" key="18">
    <source>
        <dbReference type="Proteomes" id="UP000320913"/>
    </source>
</evidence>
<sequence>MLWASSQGAHSAPPGGPGSRTAATGRHAAVPGRPQRGPHMLMLTPRQHAAYQYIAGSIEGRGIVPSYEELRLHLGLRSLNAVAKLVAQLRRRGALAPAPLNAKRSLVPTARALRSRPSRQPAAGDRPGFRDRAPATLPLLGLVAAGRPIEAIENPETVEVPESMVGPGERYALRVRGDSMIEDGIHDGDLIIVRRAPRAEDGQTVVAVVGGEATLKRFFGRGARVELRPANRTLRALEVPAASVEIRGILIGLLRRYS</sequence>
<protein>
    <recommendedName>
        <fullName evidence="12">LexA repressor</fullName>
        <ecNumber evidence="12">3.4.21.88</ecNumber>
    </recommendedName>
</protein>
<feature type="DNA-binding region" description="H-T-H motif" evidence="12">
    <location>
        <begin position="67"/>
        <end position="87"/>
    </location>
</feature>
<keyword evidence="8 12" id="KW-0238">DNA-binding</keyword>
<keyword evidence="6 12" id="KW-0068">Autocatalytic cleavage</keyword>
<keyword evidence="7 12" id="KW-0805">Transcription regulation</keyword>
<evidence type="ECO:0000256" key="3">
    <source>
        <dbReference type="ARBA" id="ARBA00022705"/>
    </source>
</evidence>
<dbReference type="Gene3D" id="1.10.10.10">
    <property type="entry name" value="Winged helix-like DNA-binding domain superfamily/Winged helix DNA-binding domain"/>
    <property type="match status" value="1"/>
</dbReference>
<evidence type="ECO:0000259" key="16">
    <source>
        <dbReference type="Pfam" id="PF01726"/>
    </source>
</evidence>
<dbReference type="FunFam" id="2.10.109.10:FF:000001">
    <property type="entry name" value="LexA repressor"/>
    <property type="match status" value="1"/>
</dbReference>
<evidence type="ECO:0000256" key="13">
    <source>
        <dbReference type="RuleBase" id="RU003991"/>
    </source>
</evidence>
<dbReference type="GO" id="GO:0003677">
    <property type="term" value="F:DNA binding"/>
    <property type="evidence" value="ECO:0007669"/>
    <property type="project" value="UniProtKB-UniRule"/>
</dbReference>
<evidence type="ECO:0000313" key="17">
    <source>
        <dbReference type="EMBL" id="TMQ59770.1"/>
    </source>
</evidence>
<feature type="domain" description="LexA repressor DNA-binding" evidence="16">
    <location>
        <begin position="40"/>
        <end position="98"/>
    </location>
</feature>
<keyword evidence="2 12" id="KW-0678">Repressor</keyword>
<evidence type="ECO:0000256" key="14">
    <source>
        <dbReference type="SAM" id="MobiDB-lite"/>
    </source>
</evidence>
<evidence type="ECO:0000256" key="5">
    <source>
        <dbReference type="ARBA" id="ARBA00022801"/>
    </source>
</evidence>
<dbReference type="Pfam" id="PF01726">
    <property type="entry name" value="LexA_DNA_bind"/>
    <property type="match status" value="1"/>
</dbReference>
<dbReference type="SUPFAM" id="SSF46785">
    <property type="entry name" value="Winged helix' DNA-binding domain"/>
    <property type="match status" value="1"/>
</dbReference>
<dbReference type="GO" id="GO:0006508">
    <property type="term" value="P:proteolysis"/>
    <property type="evidence" value="ECO:0007669"/>
    <property type="project" value="InterPro"/>
</dbReference>